<keyword evidence="6" id="KW-0418">Kinase</keyword>
<dbReference type="GO" id="GO:0006002">
    <property type="term" value="P:fructose 6-phosphate metabolic process"/>
    <property type="evidence" value="ECO:0007669"/>
    <property type="project" value="InterPro"/>
</dbReference>
<dbReference type="Gene3D" id="3.40.50.460">
    <property type="entry name" value="Phosphofructokinase domain"/>
    <property type="match status" value="1"/>
</dbReference>
<keyword evidence="13" id="KW-1185">Reference proteome</keyword>
<dbReference type="PANTHER" id="PTHR43650">
    <property type="entry name" value="PYROPHOSPHATE--FRUCTOSE 6-PHOSPHATE 1-PHOSPHOTRANSFERASE"/>
    <property type="match status" value="1"/>
</dbReference>
<dbReference type="Pfam" id="PF00365">
    <property type="entry name" value="PFK"/>
    <property type="match status" value="1"/>
</dbReference>
<comment type="caution">
    <text evidence="12">The sequence shown here is derived from an EMBL/GenBank/DDBJ whole genome shotgun (WGS) entry which is preliminary data.</text>
</comment>
<evidence type="ECO:0000256" key="2">
    <source>
        <dbReference type="ARBA" id="ARBA00003138"/>
    </source>
</evidence>
<dbReference type="GO" id="GO:0009749">
    <property type="term" value="P:response to glucose"/>
    <property type="evidence" value="ECO:0007669"/>
    <property type="project" value="TreeGrafter"/>
</dbReference>
<evidence type="ECO:0000256" key="5">
    <source>
        <dbReference type="ARBA" id="ARBA00022723"/>
    </source>
</evidence>
<keyword evidence="5" id="KW-0479">Metal-binding</keyword>
<dbReference type="PANTHER" id="PTHR43650:SF1">
    <property type="entry name" value="PYROPHOSPHATE--FRUCTOSE 6-PHOSPHATE 1-PHOSPHOTRANSFERASE SUBUNIT BETA 2"/>
    <property type="match status" value="1"/>
</dbReference>
<gene>
    <name evidence="12" type="primary">pfp</name>
    <name evidence="12" type="ORF">NO1_1002</name>
</gene>
<evidence type="ECO:0000259" key="11">
    <source>
        <dbReference type="Pfam" id="PF00365"/>
    </source>
</evidence>
<dbReference type="GO" id="GO:0047334">
    <property type="term" value="F:diphosphate-fructose-6-phosphate 1-phosphotransferase activity"/>
    <property type="evidence" value="ECO:0007669"/>
    <property type="project" value="UniProtKB-EC"/>
</dbReference>
<feature type="domain" description="Phosphofructokinase" evidence="11">
    <location>
        <begin position="88"/>
        <end position="450"/>
    </location>
</feature>
<dbReference type="Proteomes" id="UP000269352">
    <property type="component" value="Unassembled WGS sequence"/>
</dbReference>
<evidence type="ECO:0000256" key="10">
    <source>
        <dbReference type="ARBA" id="ARBA00048072"/>
    </source>
</evidence>
<dbReference type="EMBL" id="BGZN01000016">
    <property type="protein sequence ID" value="GBR73667.1"/>
    <property type="molecule type" value="Genomic_DNA"/>
</dbReference>
<proteinExistence type="inferred from homology"/>
<dbReference type="GO" id="GO:0005829">
    <property type="term" value="C:cytosol"/>
    <property type="evidence" value="ECO:0007669"/>
    <property type="project" value="TreeGrafter"/>
</dbReference>
<organism evidence="12 13">
    <name type="scientific">Termititenax aidoneus</name>
    <dbReference type="NCBI Taxonomy" id="2218524"/>
    <lineage>
        <taxon>Bacteria</taxon>
        <taxon>Bacillati</taxon>
        <taxon>Candidatus Margulisiibacteriota</taxon>
        <taxon>Candidatus Termititenacia</taxon>
        <taxon>Candidatus Termititenacales</taxon>
        <taxon>Candidatus Termititenacaceae</taxon>
        <taxon>Candidatus Termititenax</taxon>
    </lineage>
</organism>
<evidence type="ECO:0000256" key="8">
    <source>
        <dbReference type="ARBA" id="ARBA00023152"/>
    </source>
</evidence>
<dbReference type="GO" id="GO:0003872">
    <property type="term" value="F:6-phosphofructokinase activity"/>
    <property type="evidence" value="ECO:0007669"/>
    <property type="project" value="InterPro"/>
</dbReference>
<dbReference type="SUPFAM" id="SSF53784">
    <property type="entry name" value="Phosphofructokinase"/>
    <property type="match status" value="1"/>
</dbReference>
<evidence type="ECO:0000256" key="7">
    <source>
        <dbReference type="ARBA" id="ARBA00022842"/>
    </source>
</evidence>
<dbReference type="NCBIfam" id="NF005482">
    <property type="entry name" value="PRK07085.1"/>
    <property type="match status" value="1"/>
</dbReference>
<dbReference type="UniPathway" id="UPA00109">
    <property type="reaction ID" value="UER00182"/>
</dbReference>
<comment type="similarity">
    <text evidence="9">Belongs to the phosphofructokinase type A (PFKA) family.</text>
</comment>
<evidence type="ECO:0000313" key="12">
    <source>
        <dbReference type="EMBL" id="GBR73667.1"/>
    </source>
</evidence>
<evidence type="ECO:0000313" key="13">
    <source>
        <dbReference type="Proteomes" id="UP000269352"/>
    </source>
</evidence>
<comment type="cofactor">
    <cofactor evidence="1">
        <name>Mg(2+)</name>
        <dbReference type="ChEBI" id="CHEBI:18420"/>
    </cofactor>
</comment>
<evidence type="ECO:0000256" key="3">
    <source>
        <dbReference type="ARBA" id="ARBA00022490"/>
    </source>
</evidence>
<sequence length="559" mass="60912">MLTADLKKMEQGSSIFEREVRKLAVPVCKLFLDEQGQIVPVTFNPEGKPLNTKDAKPVAAEFRHIVQAGGNRLLTAKRKNLSPTLGQRAAVLFSGGPAAGGHNVVAGLKAVLGRQNVLLGVRGGPKGLLNGEFFTITDKDVKRILNTGGFDFLGSDRTKIKTTEQFLQVKKVCAKNKLNALVIVGGDDSNTNAALLAEYLYPEVQVIGVPKTIDGDLQAGKFLPISFGFDTATKIYAELVGNILQDTPSSRKYWHFIKLMGRAASHVALEVALQTRPAVTLISEEVAARKIPLRKIVDDLAQIVIKRAKKGLKHGVVIIPEGLIEFIPDLTDLLKTLNDLMARHAASLKNLSLAKRREFAAKELQSEQAALFKSLPEYIQEMLLLDRDSHGNLQVSQIPTEKLLIDMTAARIKQLSPDTPFATNSHFFGYEGRCGAPSLFDAAFTFNLGLIAGSLILDKRTGYMAALSDLHKGGRVLAIPLTGLINVEKRHGKDEMVIEKALVKTNSPAFKFLAARRRAWSAADVFTSPGPRQLWGPAANQMPISVALNQGYASLNFKL</sequence>
<dbReference type="PRINTS" id="PR00476">
    <property type="entry name" value="PHFRCTKINASE"/>
</dbReference>
<keyword evidence="8" id="KW-0324">Glycolysis</keyword>
<comment type="function">
    <text evidence="2">Catalyzes the phosphorylation of D-fructose 6-phosphate, the first committing step of glycolysis. Uses inorganic phosphate (PPi) as phosphoryl donor instead of ATP like common ATP-dependent phosphofructokinases (ATP-PFKs), which renders the reaction reversible, and can thus function both in glycolysis and gluconeogenesis. Consistently, PPi-PFK can replace the enzymes of both the forward (ATP-PFK) and reverse (fructose-bisphosphatase (FBPase)) reactions.</text>
</comment>
<reference evidence="12 13" key="1">
    <citation type="journal article" date="2019" name="ISME J.">
        <title>Genome analyses of uncultured TG2/ZB3 bacteria in 'Margulisbacteria' specifically attached to ectosymbiotic spirochetes of protists in the termite gut.</title>
        <authorList>
            <person name="Utami Y.D."/>
            <person name="Kuwahara H."/>
            <person name="Igai K."/>
            <person name="Murakami T."/>
            <person name="Sugaya K."/>
            <person name="Morikawa T."/>
            <person name="Nagura Y."/>
            <person name="Yuki M."/>
            <person name="Deevong P."/>
            <person name="Inoue T."/>
            <person name="Kihara K."/>
            <person name="Lo N."/>
            <person name="Yamada A."/>
            <person name="Ohkuma M."/>
            <person name="Hongoh Y."/>
        </authorList>
    </citation>
    <scope>NUCLEOTIDE SEQUENCE [LARGE SCALE GENOMIC DNA]</scope>
    <source>
        <strain evidence="12">NkOx7-01</strain>
    </source>
</reference>
<evidence type="ECO:0000256" key="9">
    <source>
        <dbReference type="ARBA" id="ARBA00038478"/>
    </source>
</evidence>
<dbReference type="InterPro" id="IPR000023">
    <property type="entry name" value="Phosphofructokinase_dom"/>
</dbReference>
<dbReference type="InterPro" id="IPR022953">
    <property type="entry name" value="ATP_PFK"/>
</dbReference>
<keyword evidence="4" id="KW-0808">Transferase</keyword>
<keyword evidence="7" id="KW-0460">Magnesium</keyword>
<dbReference type="GO" id="GO:0046872">
    <property type="term" value="F:metal ion binding"/>
    <property type="evidence" value="ECO:0007669"/>
    <property type="project" value="UniProtKB-KW"/>
</dbReference>
<name>A0A388TBB7_TERA1</name>
<evidence type="ECO:0000256" key="1">
    <source>
        <dbReference type="ARBA" id="ARBA00001946"/>
    </source>
</evidence>
<dbReference type="InterPro" id="IPR035966">
    <property type="entry name" value="PKF_sf"/>
</dbReference>
<dbReference type="Gene3D" id="3.40.50.450">
    <property type="match status" value="1"/>
</dbReference>
<comment type="catalytic activity">
    <reaction evidence="10">
        <text>beta-D-fructose 6-phosphate + diphosphate = beta-D-fructose 1,6-bisphosphate + phosphate + H(+)</text>
        <dbReference type="Rhea" id="RHEA:13613"/>
        <dbReference type="ChEBI" id="CHEBI:15378"/>
        <dbReference type="ChEBI" id="CHEBI:32966"/>
        <dbReference type="ChEBI" id="CHEBI:33019"/>
        <dbReference type="ChEBI" id="CHEBI:43474"/>
        <dbReference type="ChEBI" id="CHEBI:57634"/>
        <dbReference type="EC" id="2.7.1.90"/>
    </reaction>
</comment>
<evidence type="ECO:0000256" key="6">
    <source>
        <dbReference type="ARBA" id="ARBA00022777"/>
    </source>
</evidence>
<accession>A0A388TBB7</accession>
<dbReference type="Gene3D" id="1.10.10.480">
    <property type="entry name" value="Phosphofructokinase, domain 3"/>
    <property type="match status" value="1"/>
</dbReference>
<keyword evidence="3" id="KW-0963">Cytoplasm</keyword>
<evidence type="ECO:0000256" key="4">
    <source>
        <dbReference type="ARBA" id="ARBA00022679"/>
    </source>
</evidence>
<dbReference type="AlphaFoldDB" id="A0A388TBB7"/>
<protein>
    <submittedName>
        <fullName evidence="12">Diphosphate--fructose-6-phosphate 1-phosphotransferase</fullName>
    </submittedName>
</protein>